<protein>
    <recommendedName>
        <fullName evidence="6">Peptidase A1 domain-containing protein</fullName>
    </recommendedName>
</protein>
<evidence type="ECO:0000313" key="4">
    <source>
        <dbReference type="EMBL" id="KAK4119131.1"/>
    </source>
</evidence>
<dbReference type="EMBL" id="MU853253">
    <property type="protein sequence ID" value="KAK4119131.1"/>
    <property type="molecule type" value="Genomic_DNA"/>
</dbReference>
<keyword evidence="3" id="KW-0732">Signal</keyword>
<feature type="compositionally biased region" description="Low complexity" evidence="1">
    <location>
        <begin position="549"/>
        <end position="563"/>
    </location>
</feature>
<accession>A0AAN6TSA1</accession>
<organism evidence="4 5">
    <name type="scientific">Parathielavia appendiculata</name>
    <dbReference type="NCBI Taxonomy" id="2587402"/>
    <lineage>
        <taxon>Eukaryota</taxon>
        <taxon>Fungi</taxon>
        <taxon>Dikarya</taxon>
        <taxon>Ascomycota</taxon>
        <taxon>Pezizomycotina</taxon>
        <taxon>Sordariomycetes</taxon>
        <taxon>Sordariomycetidae</taxon>
        <taxon>Sordariales</taxon>
        <taxon>Chaetomiaceae</taxon>
        <taxon>Parathielavia</taxon>
    </lineage>
</organism>
<evidence type="ECO:0000256" key="3">
    <source>
        <dbReference type="SAM" id="SignalP"/>
    </source>
</evidence>
<dbReference type="Gene3D" id="2.40.70.10">
    <property type="entry name" value="Acid Proteases"/>
    <property type="match status" value="1"/>
</dbReference>
<feature type="chain" id="PRO_5042900109" description="Peptidase A1 domain-containing protein" evidence="3">
    <location>
        <begin position="24"/>
        <end position="574"/>
    </location>
</feature>
<feature type="transmembrane region" description="Helical" evidence="2">
    <location>
        <begin position="438"/>
        <end position="459"/>
    </location>
</feature>
<sequence>MLSQSRNLFFILGFLLAPALTLAPCTSSPTIHFSLGNCTIPSPNREDVYSWGIRMSIDGVDDLCVVPSTVVTHSFLTTEALCSGEELKDAEGVTMTPARCRSRRGGFISQLQSLPSAPTDGLDSTNPNWRALGNEISAAALATLKVFDERVAMVVGLITTGQQSTASHLGLASGSAFLRTLKDRGLIAARSFGLNAGSQSVEFPRRGSLVLGGYDRASFGSSAAVEYNISTDKLNNRLCPLRVQVEGLSLTAGNDTDRRTETLIGLGNAFDFCIEPYDNLFRLPNNTLDQLRRFFASVTQHQDPPVPPNEYQHKIANLEPGLVYPRSAALSFNGSMRIILKGGFTVDIPVHEMQRPLRGLDQEGMPVLDQDFTELQVYGREAPGFAPVLGKAFLSQVYLFVDEESGIFRLAPQALEVASPVPVSSLTCTPGLSLSDKGLIVVGSVLGFLIVCLVAHALYRLYRRFRPVADTGEEAAEPSVPAPTPPGVQNPVMSGMGPEENSQHTPSRPTSPRRSSNLSSTVDDPVWRPAANHMREMRGERFAGLPSFPSEGLPPAGGSSPGSRETRVVGVSIF</sequence>
<dbReference type="SUPFAM" id="SSF50630">
    <property type="entry name" value="Acid proteases"/>
    <property type="match status" value="1"/>
</dbReference>
<keyword evidence="2" id="KW-0472">Membrane</keyword>
<dbReference type="RefSeq" id="XP_062642904.1">
    <property type="nucleotide sequence ID" value="XM_062793968.1"/>
</dbReference>
<evidence type="ECO:0000256" key="1">
    <source>
        <dbReference type="SAM" id="MobiDB-lite"/>
    </source>
</evidence>
<comment type="caution">
    <text evidence="4">The sequence shown here is derived from an EMBL/GenBank/DDBJ whole genome shotgun (WGS) entry which is preliminary data.</text>
</comment>
<name>A0AAN6TSA1_9PEZI</name>
<dbReference type="Proteomes" id="UP001302602">
    <property type="component" value="Unassembled WGS sequence"/>
</dbReference>
<keyword evidence="2" id="KW-0812">Transmembrane</keyword>
<feature type="compositionally biased region" description="Low complexity" evidence="1">
    <location>
        <begin position="505"/>
        <end position="521"/>
    </location>
</feature>
<feature type="signal peptide" evidence="3">
    <location>
        <begin position="1"/>
        <end position="23"/>
    </location>
</feature>
<reference evidence="4" key="2">
    <citation type="submission" date="2023-05" db="EMBL/GenBank/DDBJ databases">
        <authorList>
            <consortium name="Lawrence Berkeley National Laboratory"/>
            <person name="Steindorff A."/>
            <person name="Hensen N."/>
            <person name="Bonometti L."/>
            <person name="Westerberg I."/>
            <person name="Brannstrom I.O."/>
            <person name="Guillou S."/>
            <person name="Cros-Aarteil S."/>
            <person name="Calhoun S."/>
            <person name="Haridas S."/>
            <person name="Kuo A."/>
            <person name="Mondo S."/>
            <person name="Pangilinan J."/>
            <person name="Riley R."/>
            <person name="Labutti K."/>
            <person name="Andreopoulos B."/>
            <person name="Lipzen A."/>
            <person name="Chen C."/>
            <person name="Yanf M."/>
            <person name="Daum C."/>
            <person name="Ng V."/>
            <person name="Clum A."/>
            <person name="Ohm R."/>
            <person name="Martin F."/>
            <person name="Silar P."/>
            <person name="Natvig D."/>
            <person name="Lalanne C."/>
            <person name="Gautier V."/>
            <person name="Ament-Velasquez S.L."/>
            <person name="Kruys A."/>
            <person name="Hutchinson M.I."/>
            <person name="Powell A.J."/>
            <person name="Barry K."/>
            <person name="Miller A.N."/>
            <person name="Grigoriev I.V."/>
            <person name="Debuchy R."/>
            <person name="Gladieux P."/>
            <person name="Thoren M.H."/>
            <person name="Johannesson H."/>
        </authorList>
    </citation>
    <scope>NUCLEOTIDE SEQUENCE</scope>
    <source>
        <strain evidence="4">CBS 731.68</strain>
    </source>
</reference>
<evidence type="ECO:0008006" key="6">
    <source>
        <dbReference type="Google" id="ProtNLM"/>
    </source>
</evidence>
<dbReference type="GeneID" id="87830737"/>
<keyword evidence="2" id="KW-1133">Transmembrane helix</keyword>
<dbReference type="InterPro" id="IPR021109">
    <property type="entry name" value="Peptidase_aspartic_dom_sf"/>
</dbReference>
<gene>
    <name evidence="4" type="ORF">N657DRAFT_650550</name>
</gene>
<reference evidence="4" key="1">
    <citation type="journal article" date="2023" name="Mol. Phylogenet. Evol.">
        <title>Genome-scale phylogeny and comparative genomics of the fungal order Sordariales.</title>
        <authorList>
            <person name="Hensen N."/>
            <person name="Bonometti L."/>
            <person name="Westerberg I."/>
            <person name="Brannstrom I.O."/>
            <person name="Guillou S."/>
            <person name="Cros-Aarteil S."/>
            <person name="Calhoun S."/>
            <person name="Haridas S."/>
            <person name="Kuo A."/>
            <person name="Mondo S."/>
            <person name="Pangilinan J."/>
            <person name="Riley R."/>
            <person name="LaButti K."/>
            <person name="Andreopoulos B."/>
            <person name="Lipzen A."/>
            <person name="Chen C."/>
            <person name="Yan M."/>
            <person name="Daum C."/>
            <person name="Ng V."/>
            <person name="Clum A."/>
            <person name="Steindorff A."/>
            <person name="Ohm R.A."/>
            <person name="Martin F."/>
            <person name="Silar P."/>
            <person name="Natvig D.O."/>
            <person name="Lalanne C."/>
            <person name="Gautier V."/>
            <person name="Ament-Velasquez S.L."/>
            <person name="Kruys A."/>
            <person name="Hutchinson M.I."/>
            <person name="Powell A.J."/>
            <person name="Barry K."/>
            <person name="Miller A.N."/>
            <person name="Grigoriev I.V."/>
            <person name="Debuchy R."/>
            <person name="Gladieux P."/>
            <person name="Hiltunen Thoren M."/>
            <person name="Johannesson H."/>
        </authorList>
    </citation>
    <scope>NUCLEOTIDE SEQUENCE</scope>
    <source>
        <strain evidence="4">CBS 731.68</strain>
    </source>
</reference>
<proteinExistence type="predicted"/>
<evidence type="ECO:0000313" key="5">
    <source>
        <dbReference type="Proteomes" id="UP001302602"/>
    </source>
</evidence>
<evidence type="ECO:0000256" key="2">
    <source>
        <dbReference type="SAM" id="Phobius"/>
    </source>
</evidence>
<dbReference type="AlphaFoldDB" id="A0AAN6TSA1"/>
<keyword evidence="5" id="KW-1185">Reference proteome</keyword>
<feature type="region of interest" description="Disordered" evidence="1">
    <location>
        <begin position="473"/>
        <end position="574"/>
    </location>
</feature>